<evidence type="ECO:0000256" key="1">
    <source>
        <dbReference type="SAM" id="SignalP"/>
    </source>
</evidence>
<dbReference type="Gene3D" id="3.90.190.10">
    <property type="entry name" value="Protein tyrosine phosphatase superfamily"/>
    <property type="match status" value="1"/>
</dbReference>
<dbReference type="Pfam" id="PF00102">
    <property type="entry name" value="Y_phosphatase"/>
    <property type="match status" value="1"/>
</dbReference>
<comment type="caution">
    <text evidence="3">The sequence shown here is derived from an EMBL/GenBank/DDBJ whole genome shotgun (WGS) entry which is preliminary data.</text>
</comment>
<dbReference type="AlphaFoldDB" id="J9EIY6"/>
<feature type="chain" id="PRO_5003822549" description="Tyrosine-protein phosphatase domain-containing protein" evidence="1">
    <location>
        <begin position="20"/>
        <end position="55"/>
    </location>
</feature>
<protein>
    <recommendedName>
        <fullName evidence="2">Tyrosine-protein phosphatase domain-containing protein</fullName>
    </recommendedName>
</protein>
<dbReference type="InterPro" id="IPR000242">
    <property type="entry name" value="PTP_cat"/>
</dbReference>
<dbReference type="SUPFAM" id="SSF52799">
    <property type="entry name" value="(Phosphotyrosine protein) phosphatases II"/>
    <property type="match status" value="1"/>
</dbReference>
<feature type="non-terminal residue" evidence="3">
    <location>
        <position position="1"/>
    </location>
</feature>
<feature type="domain" description="Tyrosine-protein phosphatase" evidence="2">
    <location>
        <begin position="12"/>
        <end position="55"/>
    </location>
</feature>
<accession>J9EIY6</accession>
<evidence type="ECO:0000313" key="4">
    <source>
        <dbReference type="Proteomes" id="UP000004810"/>
    </source>
</evidence>
<dbReference type="InterPro" id="IPR029021">
    <property type="entry name" value="Prot-tyrosine_phosphatase-like"/>
</dbReference>
<reference evidence="4" key="1">
    <citation type="submission" date="2012-08" db="EMBL/GenBank/DDBJ databases">
        <title>The Genome Sequence of Wuchereria bancrofti.</title>
        <authorList>
            <person name="Nutman T.B."/>
            <person name="Fink D.L."/>
            <person name="Russ C."/>
            <person name="Young S."/>
            <person name="Zeng Q."/>
            <person name="Koehrsen M."/>
            <person name="Alvarado L."/>
            <person name="Berlin A."/>
            <person name="Chapman S.B."/>
            <person name="Chen Z."/>
            <person name="Freedman E."/>
            <person name="Gellesch M."/>
            <person name="Goldberg J."/>
            <person name="Griggs A."/>
            <person name="Gujja S."/>
            <person name="Heilman E.R."/>
            <person name="Heiman D."/>
            <person name="Hepburn T."/>
            <person name="Howarth C."/>
            <person name="Jen D."/>
            <person name="Larson L."/>
            <person name="Lewis B."/>
            <person name="Mehta T."/>
            <person name="Park D."/>
            <person name="Pearson M."/>
            <person name="Roberts A."/>
            <person name="Saif S."/>
            <person name="Shea T."/>
            <person name="Shenoy N."/>
            <person name="Sisk P."/>
            <person name="Stolte C."/>
            <person name="Sykes S."/>
            <person name="Walk T."/>
            <person name="White J."/>
            <person name="Yandava C."/>
            <person name="Haas B."/>
            <person name="Henn M.R."/>
            <person name="Nusbaum C."/>
            <person name="Birren B."/>
        </authorList>
    </citation>
    <scope>NUCLEOTIDE SEQUENCE [LARGE SCALE GENOMIC DNA]</scope>
    <source>
        <strain evidence="4">NA</strain>
    </source>
</reference>
<proteinExistence type="predicted"/>
<dbReference type="Proteomes" id="UP000004810">
    <property type="component" value="Unassembled WGS sequence"/>
</dbReference>
<dbReference type="GO" id="GO:0004725">
    <property type="term" value="F:protein tyrosine phosphatase activity"/>
    <property type="evidence" value="ECO:0007669"/>
    <property type="project" value="InterPro"/>
</dbReference>
<keyword evidence="1" id="KW-0732">Signal</keyword>
<evidence type="ECO:0000313" key="3">
    <source>
        <dbReference type="EMBL" id="EJW75354.1"/>
    </source>
</evidence>
<evidence type="ECO:0000259" key="2">
    <source>
        <dbReference type="Pfam" id="PF00102"/>
    </source>
</evidence>
<organism evidence="3 4">
    <name type="scientific">Wuchereria bancrofti</name>
    <dbReference type="NCBI Taxonomy" id="6293"/>
    <lineage>
        <taxon>Eukaryota</taxon>
        <taxon>Metazoa</taxon>
        <taxon>Ecdysozoa</taxon>
        <taxon>Nematoda</taxon>
        <taxon>Chromadorea</taxon>
        <taxon>Rhabditida</taxon>
        <taxon>Spirurina</taxon>
        <taxon>Spiruromorpha</taxon>
        <taxon>Filarioidea</taxon>
        <taxon>Onchocercidae</taxon>
        <taxon>Wuchereria</taxon>
    </lineage>
</organism>
<sequence length="55" mass="6052">VSKRPVISELLGLLRAAWAVEQSNVSDKKYPILVHGVSGTRRTGTYVLLSILCKQ</sequence>
<gene>
    <name evidence="3" type="ORF">WUBG_13738</name>
</gene>
<feature type="signal peptide" evidence="1">
    <location>
        <begin position="1"/>
        <end position="19"/>
    </location>
</feature>
<feature type="non-terminal residue" evidence="3">
    <location>
        <position position="55"/>
    </location>
</feature>
<dbReference type="EMBL" id="ADBV01010682">
    <property type="protein sequence ID" value="EJW75354.1"/>
    <property type="molecule type" value="Genomic_DNA"/>
</dbReference>
<name>J9EIY6_WUCBA</name>